<dbReference type="Pfam" id="PF00498">
    <property type="entry name" value="FHA"/>
    <property type="match status" value="1"/>
</dbReference>
<dbReference type="STRING" id="335543.Sfum_2541"/>
<dbReference type="PANTHER" id="PTHR45569:SF1">
    <property type="entry name" value="SENSOR PROTEIN KDPD"/>
    <property type="match status" value="1"/>
</dbReference>
<keyword evidence="5" id="KW-1185">Reference proteome</keyword>
<dbReference type="EMBL" id="CP000478">
    <property type="protein sequence ID" value="ABK18219.1"/>
    <property type="molecule type" value="Genomic_DNA"/>
</dbReference>
<dbReference type="OrthoDB" id="9808844at2"/>
<dbReference type="SMART" id="SM00065">
    <property type="entry name" value="GAF"/>
    <property type="match status" value="1"/>
</dbReference>
<dbReference type="InParanoid" id="A0LLB7"/>
<dbReference type="GO" id="GO:0005886">
    <property type="term" value="C:plasma membrane"/>
    <property type="evidence" value="ECO:0007669"/>
    <property type="project" value="TreeGrafter"/>
</dbReference>
<dbReference type="KEGG" id="sfu:Sfum_2541"/>
<dbReference type="SUPFAM" id="SSF55781">
    <property type="entry name" value="GAF domain-like"/>
    <property type="match status" value="1"/>
</dbReference>
<reference evidence="4 5" key="1">
    <citation type="submission" date="2006-10" db="EMBL/GenBank/DDBJ databases">
        <title>Complete sequence of Syntrophobacter fumaroxidans MPOB.</title>
        <authorList>
            <consortium name="US DOE Joint Genome Institute"/>
            <person name="Copeland A."/>
            <person name="Lucas S."/>
            <person name="Lapidus A."/>
            <person name="Barry K."/>
            <person name="Detter J.C."/>
            <person name="Glavina del Rio T."/>
            <person name="Hammon N."/>
            <person name="Israni S."/>
            <person name="Pitluck S."/>
            <person name="Goltsman E.G."/>
            <person name="Martinez M."/>
            <person name="Schmutz J."/>
            <person name="Larimer F."/>
            <person name="Land M."/>
            <person name="Hauser L."/>
            <person name="Kyrpides N."/>
            <person name="Kim E."/>
            <person name="Boone D.R."/>
            <person name="Brockman F."/>
            <person name="Culley D."/>
            <person name="Ferry J."/>
            <person name="Gunsalus R."/>
            <person name="McInerney M.J."/>
            <person name="Morrison M."/>
            <person name="Plugge C."/>
            <person name="Rohlin L."/>
            <person name="Scholten J."/>
            <person name="Sieber J."/>
            <person name="Stams A.J.M."/>
            <person name="Worm P."/>
            <person name="Henstra A.M."/>
            <person name="Richardson P."/>
        </authorList>
    </citation>
    <scope>NUCLEOTIDE SEQUENCE [LARGE SCALE GENOMIC DNA]</scope>
    <source>
        <strain evidence="5">DSM 10017 / MPOB</strain>
    </source>
</reference>
<dbReference type="Gene3D" id="1.10.287.130">
    <property type="match status" value="1"/>
</dbReference>
<evidence type="ECO:0000256" key="2">
    <source>
        <dbReference type="ARBA" id="ARBA00012438"/>
    </source>
</evidence>
<dbReference type="Gene3D" id="2.60.200.20">
    <property type="match status" value="1"/>
</dbReference>
<dbReference type="InterPro" id="IPR036097">
    <property type="entry name" value="HisK_dim/P_sf"/>
</dbReference>
<evidence type="ECO:0000259" key="3">
    <source>
        <dbReference type="PROSITE" id="PS50006"/>
    </source>
</evidence>
<gene>
    <name evidence="4" type="ordered locus">Sfum_2541</name>
</gene>
<sequence length="514" mass="58196">MITSFFLQEEGSRVIHRVSLPCVMGREEGVDLRFADPTVSHRHALISEENDHIWIDDLGSLNGIYVNDVRIEDKAPLKPGDTIRLGRLTFSVCRSYEEVAGDTIAFPSLHTMGDRRLDRQRLKWIYEITVELSEKQDPALLGERFFSRLKDIYQQDQGYLGVFKEDGSLESVFSDASLDSVPVSRSIVDRLLQNGESFILEDALGGEALNKDAAALEMKIRSALCVPLLYHNQIHGLIYLSRSVPGAYSHEDLEFLRTVSCVLAPMVENARLWAEIKGLYASTVDSLKETQSRLIEVERAAAYARLAQAMAHEIRNPLMVIGGMVRRMRRPAPDEPEGAGMQAVMSSVERIETVLREVDGFVKLPPPTKQLRKIDSLILEEIRQHDRDWKEKDIRPQLVVGTSHLMIPIDDTLFRKALSLIFRESLSNVPRGSELSISIRDRGGELEIEIGRRADRTVYCEAFDPALQHKPWVLDLFLNMGHKIIADQDGKLLLDRHSSSVFPMVIRLPRIVKP</sequence>
<feature type="domain" description="FHA" evidence="3">
    <location>
        <begin position="22"/>
        <end position="71"/>
    </location>
</feature>
<dbReference type="EC" id="2.7.13.3" evidence="2"/>
<dbReference type="GO" id="GO:0000155">
    <property type="term" value="F:phosphorelay sensor kinase activity"/>
    <property type="evidence" value="ECO:0007669"/>
    <property type="project" value="InterPro"/>
</dbReference>
<dbReference type="SMART" id="SM00240">
    <property type="entry name" value="FHA"/>
    <property type="match status" value="1"/>
</dbReference>
<name>A0LLB7_SYNFM</name>
<proteinExistence type="predicted"/>
<dbReference type="PROSITE" id="PS50006">
    <property type="entry name" value="FHA_DOMAIN"/>
    <property type="match status" value="1"/>
</dbReference>
<dbReference type="InterPro" id="IPR003661">
    <property type="entry name" value="HisK_dim/P_dom"/>
</dbReference>
<dbReference type="SUPFAM" id="SSF47384">
    <property type="entry name" value="Homodimeric domain of signal transducing histidine kinase"/>
    <property type="match status" value="1"/>
</dbReference>
<dbReference type="Proteomes" id="UP000001784">
    <property type="component" value="Chromosome"/>
</dbReference>
<dbReference type="InterPro" id="IPR008984">
    <property type="entry name" value="SMAD_FHA_dom_sf"/>
</dbReference>
<dbReference type="Pfam" id="PF13185">
    <property type="entry name" value="GAF_2"/>
    <property type="match status" value="1"/>
</dbReference>
<dbReference type="Gene3D" id="3.30.450.40">
    <property type="match status" value="1"/>
</dbReference>
<evidence type="ECO:0000313" key="4">
    <source>
        <dbReference type="EMBL" id="ABK18219.1"/>
    </source>
</evidence>
<dbReference type="PANTHER" id="PTHR45569">
    <property type="entry name" value="SENSOR PROTEIN KDPD"/>
    <property type="match status" value="1"/>
</dbReference>
<dbReference type="CDD" id="cd00082">
    <property type="entry name" value="HisKA"/>
    <property type="match status" value="1"/>
</dbReference>
<dbReference type="InterPro" id="IPR052023">
    <property type="entry name" value="Histidine_kinase_KdpD"/>
</dbReference>
<organism evidence="4 5">
    <name type="scientific">Syntrophobacter fumaroxidans (strain DSM 10017 / MPOB)</name>
    <dbReference type="NCBI Taxonomy" id="335543"/>
    <lineage>
        <taxon>Bacteria</taxon>
        <taxon>Pseudomonadati</taxon>
        <taxon>Thermodesulfobacteriota</taxon>
        <taxon>Syntrophobacteria</taxon>
        <taxon>Syntrophobacterales</taxon>
        <taxon>Syntrophobacteraceae</taxon>
        <taxon>Syntrophobacter</taxon>
    </lineage>
</organism>
<dbReference type="eggNOG" id="COG2203">
    <property type="taxonomic scope" value="Bacteria"/>
</dbReference>
<protein>
    <recommendedName>
        <fullName evidence="2">histidine kinase</fullName>
        <ecNumber evidence="2">2.7.13.3</ecNumber>
    </recommendedName>
</protein>
<dbReference type="CDD" id="cd00060">
    <property type="entry name" value="FHA"/>
    <property type="match status" value="1"/>
</dbReference>
<dbReference type="RefSeq" id="WP_011699387.1">
    <property type="nucleotide sequence ID" value="NC_008554.1"/>
</dbReference>
<dbReference type="AlphaFoldDB" id="A0LLB7"/>
<dbReference type="HOGENOM" id="CLU_529883_0_0_7"/>
<dbReference type="Pfam" id="PF00512">
    <property type="entry name" value="HisKA"/>
    <property type="match status" value="1"/>
</dbReference>
<evidence type="ECO:0000313" key="5">
    <source>
        <dbReference type="Proteomes" id="UP000001784"/>
    </source>
</evidence>
<dbReference type="SMART" id="SM00388">
    <property type="entry name" value="HisKA"/>
    <property type="match status" value="1"/>
</dbReference>
<evidence type="ECO:0000256" key="1">
    <source>
        <dbReference type="ARBA" id="ARBA00000085"/>
    </source>
</evidence>
<dbReference type="eggNOG" id="COG5000">
    <property type="taxonomic scope" value="Bacteria"/>
</dbReference>
<dbReference type="SUPFAM" id="SSF49879">
    <property type="entry name" value="SMAD/FHA domain"/>
    <property type="match status" value="1"/>
</dbReference>
<comment type="catalytic activity">
    <reaction evidence="1">
        <text>ATP + protein L-histidine = ADP + protein N-phospho-L-histidine.</text>
        <dbReference type="EC" id="2.7.13.3"/>
    </reaction>
</comment>
<dbReference type="InterPro" id="IPR000253">
    <property type="entry name" value="FHA_dom"/>
</dbReference>
<dbReference type="InterPro" id="IPR003018">
    <property type="entry name" value="GAF"/>
</dbReference>
<dbReference type="eggNOG" id="COG1716">
    <property type="taxonomic scope" value="Bacteria"/>
</dbReference>
<accession>A0LLB7</accession>
<dbReference type="InterPro" id="IPR029016">
    <property type="entry name" value="GAF-like_dom_sf"/>
</dbReference>